<dbReference type="Proteomes" id="UP000509761">
    <property type="component" value="Chromosome"/>
</dbReference>
<dbReference type="RefSeq" id="WP_022520043.1">
    <property type="nucleotide sequence ID" value="NZ_CP054580.1"/>
</dbReference>
<name>A0AAP9NSI6_9GAMM</name>
<dbReference type="EMBL" id="CP054580">
    <property type="protein sequence ID" value="QKS27023.1"/>
    <property type="molecule type" value="Genomic_DNA"/>
</dbReference>
<gene>
    <name evidence="1" type="ORF">FX987_04841</name>
</gene>
<proteinExistence type="predicted"/>
<keyword evidence="2" id="KW-1185">Reference proteome</keyword>
<evidence type="ECO:0000313" key="1">
    <source>
        <dbReference type="EMBL" id="QKS27023.1"/>
    </source>
</evidence>
<accession>A0AAP9NSI6</accession>
<reference evidence="1 2" key="1">
    <citation type="submission" date="2019-12" db="EMBL/GenBank/DDBJ databases">
        <title>Genome sequencing and assembly of endphytes of Porphyra tenera.</title>
        <authorList>
            <person name="Park J.M."/>
            <person name="Shin R."/>
            <person name="Jo S.H."/>
        </authorList>
    </citation>
    <scope>NUCLEOTIDE SEQUENCE [LARGE SCALE GENOMIC DNA]</scope>
    <source>
        <strain evidence="1 2">GPM3</strain>
    </source>
</reference>
<sequence length="288" mass="33653">MSGNLRIGFYKFVDETKAMPEVVAREFELKTYKEMRSTTNILWESQPFYFAWSLVSKNYEEYLSIKTKKQKLNFHPKILLGSDKPYSQMSDISRATINFLATASTFLIVSQRLMKNFFGEDSETYAKWNSHRQGLYTNSNPYKICYELRNFSQHYQIPISGINMDFRDGHAEGGDPYLIVDELLTCGYDWKKFREVLELQESQLCLSELLEGYYACLKEVFLSGHTCFEDNIEASRSYIQVIIRSFGLPVECTPIIFTLDPYENDYNNLAQEYMPVGLHKFIDDITSF</sequence>
<dbReference type="AlphaFoldDB" id="A0AAP9NSI6"/>
<protein>
    <submittedName>
        <fullName evidence="1">Uncharacterized protein</fullName>
    </submittedName>
</protein>
<organism evidence="1 2">
    <name type="scientific">Vreelandella titanicae</name>
    <dbReference type="NCBI Taxonomy" id="664683"/>
    <lineage>
        <taxon>Bacteria</taxon>
        <taxon>Pseudomonadati</taxon>
        <taxon>Pseudomonadota</taxon>
        <taxon>Gammaproteobacteria</taxon>
        <taxon>Oceanospirillales</taxon>
        <taxon>Halomonadaceae</taxon>
        <taxon>Vreelandella</taxon>
    </lineage>
</organism>
<evidence type="ECO:0000313" key="2">
    <source>
        <dbReference type="Proteomes" id="UP000509761"/>
    </source>
</evidence>